<organism evidence="6 7">
    <name type="scientific">'Catharanthus roseus' aster yellows phytoplasma</name>
    <dbReference type="NCBI Taxonomy" id="1193712"/>
    <lineage>
        <taxon>Bacteria</taxon>
        <taxon>Bacillati</taxon>
        <taxon>Mycoplasmatota</taxon>
        <taxon>Mollicutes</taxon>
        <taxon>Acholeplasmatales</taxon>
        <taxon>Acholeplasmataceae</taxon>
        <taxon>Candidatus Phytoplasma</taxon>
        <taxon>16SrI (Aster yellows group)</taxon>
    </lineage>
</organism>
<dbReference type="PANTHER" id="PTHR45782:SF4">
    <property type="entry name" value="MITOCHONDRIAL RIBOSOME-ASSOCIATED GTPASE 1"/>
    <property type="match status" value="1"/>
</dbReference>
<evidence type="ECO:0000259" key="5">
    <source>
        <dbReference type="PROSITE" id="PS51721"/>
    </source>
</evidence>
<name>A0A4P6ME12_9MOLU</name>
<dbReference type="InterPro" id="IPR030378">
    <property type="entry name" value="G_CP_dom"/>
</dbReference>
<dbReference type="RefSeq" id="WP_042068218.1">
    <property type="nucleotide sequence ID" value="NZ_CP035949.1"/>
</dbReference>
<dbReference type="Gene3D" id="3.40.50.300">
    <property type="entry name" value="P-loop containing nucleotide triphosphate hydrolases"/>
    <property type="match status" value="1"/>
</dbReference>
<keyword evidence="3" id="KW-0963">Cytoplasm</keyword>
<dbReference type="SUPFAM" id="SSF52540">
    <property type="entry name" value="P-loop containing nucleoside triphosphate hydrolases"/>
    <property type="match status" value="1"/>
</dbReference>
<proteinExistence type="inferred from homology"/>
<dbReference type="InterPro" id="IPR016478">
    <property type="entry name" value="GTPase_MTG1"/>
</dbReference>
<comment type="similarity">
    <text evidence="3">Belongs to the TRAFAC class YlqF/YawG GTPase family. MTG1 subfamily.</text>
</comment>
<dbReference type="InterPro" id="IPR006073">
    <property type="entry name" value="GTP-bd"/>
</dbReference>
<feature type="binding site" evidence="4">
    <location>
        <position position="180"/>
    </location>
    <ligand>
        <name>GTP</name>
        <dbReference type="ChEBI" id="CHEBI:37565"/>
    </ligand>
</feature>
<evidence type="ECO:0000313" key="6">
    <source>
        <dbReference type="EMBL" id="QBF23881.1"/>
    </source>
</evidence>
<dbReference type="Gene3D" id="1.10.1580.10">
    <property type="match status" value="1"/>
</dbReference>
<dbReference type="Proteomes" id="UP000289726">
    <property type="component" value="Chromosome"/>
</dbReference>
<keyword evidence="1 3" id="KW-0547">Nucleotide-binding</keyword>
<protein>
    <recommendedName>
        <fullName evidence="3">Ribosome biogenesis GTPase A</fullName>
    </recommendedName>
</protein>
<dbReference type="EMBL" id="CP035949">
    <property type="protein sequence ID" value="QBF23881.1"/>
    <property type="molecule type" value="Genomic_DNA"/>
</dbReference>
<dbReference type="InterPro" id="IPR023179">
    <property type="entry name" value="GTP-bd_ortho_bundle_sf"/>
</dbReference>
<evidence type="ECO:0000313" key="7">
    <source>
        <dbReference type="Proteomes" id="UP000289726"/>
    </source>
</evidence>
<dbReference type="GO" id="GO:0005737">
    <property type="term" value="C:cytoplasm"/>
    <property type="evidence" value="ECO:0007669"/>
    <property type="project" value="UniProtKB-SubCell"/>
</dbReference>
<evidence type="ECO:0000256" key="4">
    <source>
        <dbReference type="PIRSR" id="PIRSR006230-1"/>
    </source>
</evidence>
<dbReference type="CDD" id="cd01856">
    <property type="entry name" value="YlqF"/>
    <property type="match status" value="1"/>
</dbReference>
<keyword evidence="7" id="KW-1185">Reference proteome</keyword>
<reference evidence="6 7" key="1">
    <citation type="submission" date="2019-02" db="EMBL/GenBank/DDBJ databases">
        <title>Draft Genome Sequence of Maize Bushy Stunt-like Phytoplasma group 16SrI-B (Aster yellows) in South Africa.</title>
        <authorList>
            <person name="Coetzee B."/>
            <person name="Douglas-Smit N."/>
            <person name="Maree H.J."/>
            <person name="Burger J.T."/>
            <person name="Kruger K."/>
            <person name="Pietersen G."/>
        </authorList>
    </citation>
    <scope>NUCLEOTIDE SEQUENCE [LARGE SCALE GENOMIC DNA]</scope>
    <source>
        <strain evidence="6 7">De Villa</strain>
    </source>
</reference>
<dbReference type="InterPro" id="IPR027417">
    <property type="entry name" value="P-loop_NTPase"/>
</dbReference>
<dbReference type="AlphaFoldDB" id="A0A4P6ME12"/>
<comment type="function">
    <text evidence="3">Required for a late step of 50S ribosomal subunit assembly. Has GTPase activity.</text>
</comment>
<evidence type="ECO:0000256" key="2">
    <source>
        <dbReference type="ARBA" id="ARBA00023134"/>
    </source>
</evidence>
<evidence type="ECO:0000256" key="1">
    <source>
        <dbReference type="ARBA" id="ARBA00022741"/>
    </source>
</evidence>
<dbReference type="GO" id="GO:0005525">
    <property type="term" value="F:GTP binding"/>
    <property type="evidence" value="ECO:0007669"/>
    <property type="project" value="UniProtKB-KW"/>
</dbReference>
<dbReference type="InterPro" id="IPR019991">
    <property type="entry name" value="GTP-bd_ribosome_bgen"/>
</dbReference>
<evidence type="ECO:0000256" key="3">
    <source>
        <dbReference type="PIRNR" id="PIRNR006230"/>
    </source>
</evidence>
<keyword evidence="2 3" id="KW-0342">GTP-binding</keyword>
<gene>
    <name evidence="6" type="primary">ylqF</name>
    <name evidence="6" type="ORF">EXT02_01580</name>
</gene>
<dbReference type="GO" id="GO:0003924">
    <property type="term" value="F:GTPase activity"/>
    <property type="evidence" value="ECO:0007669"/>
    <property type="project" value="TreeGrafter"/>
</dbReference>
<dbReference type="PANTHER" id="PTHR45782">
    <property type="entry name" value="MITOCHONDRIAL RIBOSOME-ASSOCIATED GTPASE 1"/>
    <property type="match status" value="1"/>
</dbReference>
<feature type="domain" description="CP-type G" evidence="5">
    <location>
        <begin position="12"/>
        <end position="184"/>
    </location>
</feature>
<dbReference type="PIRSF" id="PIRSF006230">
    <property type="entry name" value="MG442"/>
    <property type="match status" value="1"/>
</dbReference>
<dbReference type="NCBIfam" id="TIGR03596">
    <property type="entry name" value="GTPase_YlqF"/>
    <property type="match status" value="1"/>
</dbReference>
<sequence>MKTFNWFPGHMKKTFDQIKNNLSLVDIVLVILDARIPLSSLNSQIFSLINQRQKPLLILLNKFSLTDPCKINNFIANYHKKQIPVLTIDAIKSPKLQEIYQKALTTIKAKNPLFKSRRIATQTPNIKAMIVGTPNVGKSTLINSFAQKKVLKTANLAGTTKRIQWIDIAKPNIQFLDTPGVLWHNFSDPRISLALALAGCFKDSILPLEKLGIHALCYLIKHYGTNLQKRFNLDQNDLSNPNLVDIIGQKRNIYTKNQKVDQSRVYQMLLQEIRQGNLGKLNFDLDVLSLFEKLF</sequence>
<feature type="binding site" evidence="4">
    <location>
        <begin position="135"/>
        <end position="140"/>
    </location>
    <ligand>
        <name>GTP</name>
        <dbReference type="ChEBI" id="CHEBI:37565"/>
    </ligand>
</feature>
<dbReference type="PROSITE" id="PS51721">
    <property type="entry name" value="G_CP"/>
    <property type="match status" value="1"/>
</dbReference>
<accession>A0A4P6ME12</accession>
<dbReference type="Pfam" id="PF01926">
    <property type="entry name" value="MMR_HSR1"/>
    <property type="match status" value="1"/>
</dbReference>
<comment type="subcellular location">
    <subcellularLocation>
        <location evidence="3">Cytoplasm</location>
    </subcellularLocation>
</comment>
<dbReference type="GO" id="GO:0006412">
    <property type="term" value="P:translation"/>
    <property type="evidence" value="ECO:0007669"/>
    <property type="project" value="TreeGrafter"/>
</dbReference>